<dbReference type="SMART" id="SM00774">
    <property type="entry name" value="WRKY"/>
    <property type="match status" value="1"/>
</dbReference>
<evidence type="ECO:0000313" key="9">
    <source>
        <dbReference type="Proteomes" id="UP000824890"/>
    </source>
</evidence>
<feature type="compositionally biased region" description="Basic and acidic residues" evidence="6">
    <location>
        <begin position="145"/>
        <end position="154"/>
    </location>
</feature>
<sequence>WTFQIIDQRPVTPLHYITPTSVFLVLQSKSQTLSLSHNRLYIPLFQIYLQAMHNTHITFHNILYRRNSNGREWEKMKKELNELMTEGRDYAHQLKSQLGSTSSQESREHLAKKILESYHKSLTIMNYSGELDQVSPHSHGTGSPKSDDSDHQEPHIIQSSKKSMLRWTRKVRIAPGVVIDRALDDGFSWRKYGQKDILGAKFPRGYHRCTYRKAQGCEATKQVQRSNEDPMLFEIIYRGIHSCSQASNVGSIIPVQVLEPNQTQEQENLEIAKASLDTGHHNYNHQAHLHQTLNYPLPSTLNLESNNVMLQEKDHNIGFLGSTSYSDANYNFLASHDAGSASHSTSNSPSTVGLESPFENFGPSHPFGGFGGFYS</sequence>
<dbReference type="PANTHER" id="PTHR32096:SF89">
    <property type="entry name" value="WRKY DOMAIN-CONTAINING PROTEIN"/>
    <property type="match status" value="1"/>
</dbReference>
<dbReference type="InterPro" id="IPR003657">
    <property type="entry name" value="WRKY_dom"/>
</dbReference>
<dbReference type="Pfam" id="PF03106">
    <property type="entry name" value="WRKY"/>
    <property type="match status" value="1"/>
</dbReference>
<accession>A0ABQ7XML5</accession>
<feature type="domain" description="WRKY" evidence="7">
    <location>
        <begin position="183"/>
        <end position="242"/>
    </location>
</feature>
<name>A0ABQ7XML5_BRANA</name>
<evidence type="ECO:0000256" key="6">
    <source>
        <dbReference type="SAM" id="MobiDB-lite"/>
    </source>
</evidence>
<evidence type="ECO:0000256" key="3">
    <source>
        <dbReference type="ARBA" id="ARBA00023125"/>
    </source>
</evidence>
<keyword evidence="5" id="KW-0539">Nucleus</keyword>
<evidence type="ECO:0000256" key="2">
    <source>
        <dbReference type="ARBA" id="ARBA00023015"/>
    </source>
</evidence>
<gene>
    <name evidence="8" type="ORF">HID58_084594</name>
</gene>
<evidence type="ECO:0000256" key="1">
    <source>
        <dbReference type="ARBA" id="ARBA00004123"/>
    </source>
</evidence>
<dbReference type="Proteomes" id="UP000824890">
    <property type="component" value="Unassembled WGS sequence"/>
</dbReference>
<feature type="region of interest" description="Disordered" evidence="6">
    <location>
        <begin position="131"/>
        <end position="161"/>
    </location>
</feature>
<dbReference type="InterPro" id="IPR036576">
    <property type="entry name" value="WRKY_dom_sf"/>
</dbReference>
<dbReference type="InterPro" id="IPR044810">
    <property type="entry name" value="WRKY_plant"/>
</dbReference>
<comment type="caution">
    <text evidence="8">The sequence shown here is derived from an EMBL/GenBank/DDBJ whole genome shotgun (WGS) entry which is preliminary data.</text>
</comment>
<organism evidence="8 9">
    <name type="scientific">Brassica napus</name>
    <name type="common">Rape</name>
    <dbReference type="NCBI Taxonomy" id="3708"/>
    <lineage>
        <taxon>Eukaryota</taxon>
        <taxon>Viridiplantae</taxon>
        <taxon>Streptophyta</taxon>
        <taxon>Embryophyta</taxon>
        <taxon>Tracheophyta</taxon>
        <taxon>Spermatophyta</taxon>
        <taxon>Magnoliopsida</taxon>
        <taxon>eudicotyledons</taxon>
        <taxon>Gunneridae</taxon>
        <taxon>Pentapetalae</taxon>
        <taxon>rosids</taxon>
        <taxon>malvids</taxon>
        <taxon>Brassicales</taxon>
        <taxon>Brassicaceae</taxon>
        <taxon>Brassiceae</taxon>
        <taxon>Brassica</taxon>
    </lineage>
</organism>
<protein>
    <recommendedName>
        <fullName evidence="7">WRKY domain-containing protein</fullName>
    </recommendedName>
</protein>
<dbReference type="SUPFAM" id="SSF118290">
    <property type="entry name" value="WRKY DNA-binding domain"/>
    <property type="match status" value="1"/>
</dbReference>
<comment type="subcellular location">
    <subcellularLocation>
        <location evidence="1">Nucleus</location>
    </subcellularLocation>
</comment>
<proteinExistence type="predicted"/>
<evidence type="ECO:0000256" key="4">
    <source>
        <dbReference type="ARBA" id="ARBA00023163"/>
    </source>
</evidence>
<keyword evidence="4" id="KW-0804">Transcription</keyword>
<evidence type="ECO:0000313" key="8">
    <source>
        <dbReference type="EMBL" id="KAH0856333.1"/>
    </source>
</evidence>
<evidence type="ECO:0000256" key="5">
    <source>
        <dbReference type="ARBA" id="ARBA00023242"/>
    </source>
</evidence>
<evidence type="ECO:0000259" key="7">
    <source>
        <dbReference type="PROSITE" id="PS50811"/>
    </source>
</evidence>
<dbReference type="EMBL" id="JAGKQM010000019">
    <property type="protein sequence ID" value="KAH0856333.1"/>
    <property type="molecule type" value="Genomic_DNA"/>
</dbReference>
<feature type="compositionally biased region" description="Polar residues" evidence="6">
    <location>
        <begin position="135"/>
        <end position="144"/>
    </location>
</feature>
<keyword evidence="3" id="KW-0238">DNA-binding</keyword>
<reference evidence="8 9" key="1">
    <citation type="submission" date="2021-05" db="EMBL/GenBank/DDBJ databases">
        <title>Genome Assembly of Synthetic Allotetraploid Brassica napus Reveals Homoeologous Exchanges between Subgenomes.</title>
        <authorList>
            <person name="Davis J.T."/>
        </authorList>
    </citation>
    <scope>NUCLEOTIDE SEQUENCE [LARGE SCALE GENOMIC DNA]</scope>
    <source>
        <strain evidence="9">cv. Da-Ae</strain>
        <tissue evidence="8">Seedling</tissue>
    </source>
</reference>
<dbReference type="PANTHER" id="PTHR32096">
    <property type="entry name" value="WRKY TRANSCRIPTION FACTOR 30-RELATED-RELATED"/>
    <property type="match status" value="1"/>
</dbReference>
<dbReference type="PROSITE" id="PS50811">
    <property type="entry name" value="WRKY"/>
    <property type="match status" value="1"/>
</dbReference>
<feature type="non-terminal residue" evidence="8">
    <location>
        <position position="1"/>
    </location>
</feature>
<keyword evidence="2" id="KW-0805">Transcription regulation</keyword>
<keyword evidence="9" id="KW-1185">Reference proteome</keyword>
<dbReference type="Gene3D" id="2.20.25.80">
    <property type="entry name" value="WRKY domain"/>
    <property type="match status" value="1"/>
</dbReference>